<evidence type="ECO:0000313" key="2">
    <source>
        <dbReference type="Proteomes" id="UP000183832"/>
    </source>
</evidence>
<feature type="non-terminal residue" evidence="1">
    <location>
        <position position="227"/>
    </location>
</feature>
<protein>
    <submittedName>
        <fullName evidence="1">CLUMA_CG015232, isoform A</fullName>
    </submittedName>
</protein>
<dbReference type="STRING" id="568069.A0A1J1IU11"/>
<sequence>IYYIDTLNWFFCALSRFIIIKVLPIWNWRYLGNARCLIAKAENPPQRFKSNNFNAKNCRACEHFNVIDAVENTKYNLLYNKYLLRGLPVIITDSVESNESSESLAKFLGHLYSNMSSIVEHKACDLETNLMITQRADIEKAFRILREYNDLTSWFLSFRTCRFQALKASRLIMKKPYFYPKNLQAPSTAWVLLSDNYESDESSLTFFGLIIVSQLKGTLKIHLKPKD</sequence>
<dbReference type="OrthoDB" id="10059103at2759"/>
<feature type="non-terminal residue" evidence="1">
    <location>
        <position position="1"/>
    </location>
</feature>
<reference evidence="1 2" key="1">
    <citation type="submission" date="2015-04" db="EMBL/GenBank/DDBJ databases">
        <authorList>
            <person name="Syromyatnikov M.Y."/>
            <person name="Popov V.N."/>
        </authorList>
    </citation>
    <scope>NUCLEOTIDE SEQUENCE [LARGE SCALE GENOMIC DNA]</scope>
</reference>
<keyword evidence="2" id="KW-1185">Reference proteome</keyword>
<dbReference type="EMBL" id="CVRI01000057">
    <property type="protein sequence ID" value="CRL02017.1"/>
    <property type="molecule type" value="Genomic_DNA"/>
</dbReference>
<proteinExistence type="predicted"/>
<organism evidence="1 2">
    <name type="scientific">Clunio marinus</name>
    <dbReference type="NCBI Taxonomy" id="568069"/>
    <lineage>
        <taxon>Eukaryota</taxon>
        <taxon>Metazoa</taxon>
        <taxon>Ecdysozoa</taxon>
        <taxon>Arthropoda</taxon>
        <taxon>Hexapoda</taxon>
        <taxon>Insecta</taxon>
        <taxon>Pterygota</taxon>
        <taxon>Neoptera</taxon>
        <taxon>Endopterygota</taxon>
        <taxon>Diptera</taxon>
        <taxon>Nematocera</taxon>
        <taxon>Chironomoidea</taxon>
        <taxon>Chironomidae</taxon>
        <taxon>Clunio</taxon>
    </lineage>
</organism>
<dbReference type="AlphaFoldDB" id="A0A1J1IU11"/>
<name>A0A1J1IU11_9DIPT</name>
<evidence type="ECO:0000313" key="1">
    <source>
        <dbReference type="EMBL" id="CRL02017.1"/>
    </source>
</evidence>
<accession>A0A1J1IU11</accession>
<gene>
    <name evidence="1" type="primary">putative GK21690</name>
    <name evidence="1" type="ORF">CLUMA_CG015232</name>
</gene>
<dbReference type="Proteomes" id="UP000183832">
    <property type="component" value="Unassembled WGS sequence"/>
</dbReference>